<dbReference type="AlphaFoldDB" id="A0A6J6ZWN9"/>
<evidence type="ECO:0000259" key="4">
    <source>
        <dbReference type="PROSITE" id="PS50868"/>
    </source>
</evidence>
<accession>A0A6J6ZWN9</accession>
<sequence length="176" mass="19286">MSVSYLTPKARPVLVGAAGRGSVAVEHIKTGEVIVAFGGRAMVRDEFDLLPEGQRARSIQIEDDLYLSGAPEPEPADFINHSCQPNCGLSGATVLLAMRDIEPGEPLTYDYATSDGSDYDEFDCMCGVDTCRGKVTGQDWMLPDLQLRYRGWFSPYIANRIAVLSQPSGQRRAFAY</sequence>
<dbReference type="InterPro" id="IPR003616">
    <property type="entry name" value="Post-SET_dom"/>
</dbReference>
<organism evidence="7">
    <name type="scientific">freshwater metagenome</name>
    <dbReference type="NCBI Taxonomy" id="449393"/>
    <lineage>
        <taxon>unclassified sequences</taxon>
        <taxon>metagenomes</taxon>
        <taxon>ecological metagenomes</taxon>
    </lineage>
</organism>
<dbReference type="InterPro" id="IPR046341">
    <property type="entry name" value="SET_dom_sf"/>
</dbReference>
<evidence type="ECO:0000313" key="7">
    <source>
        <dbReference type="EMBL" id="CAB4824952.1"/>
    </source>
</evidence>
<evidence type="ECO:0000259" key="3">
    <source>
        <dbReference type="PROSITE" id="PS50280"/>
    </source>
</evidence>
<evidence type="ECO:0000256" key="2">
    <source>
        <dbReference type="ARBA" id="ARBA00022691"/>
    </source>
</evidence>
<keyword evidence="2" id="KW-0949">S-adenosyl-L-methionine</keyword>
<dbReference type="PANTHER" id="PTHR12350">
    <property type="entry name" value="HISTONE-LYSINE N-METHYLTRANSFERASE-RELATED"/>
    <property type="match status" value="1"/>
</dbReference>
<proteinExistence type="predicted"/>
<dbReference type="PROSITE" id="PS50280">
    <property type="entry name" value="SET"/>
    <property type="match status" value="1"/>
</dbReference>
<feature type="domain" description="Post-SET" evidence="4">
    <location>
        <begin position="120"/>
        <end position="136"/>
    </location>
</feature>
<name>A0A6J6ZWN9_9ZZZZ</name>
<dbReference type="EMBL" id="CAFBMT010000017">
    <property type="protein sequence ID" value="CAB4946704.1"/>
    <property type="molecule type" value="Genomic_DNA"/>
</dbReference>
<feature type="domain" description="SET" evidence="3">
    <location>
        <begin position="1"/>
        <end position="112"/>
    </location>
</feature>
<gene>
    <name evidence="6" type="ORF">UFOPK2656_02886</name>
    <name evidence="7" type="ORF">UFOPK3099_01616</name>
    <name evidence="8" type="ORF">UFOPK3651_02568</name>
    <name evidence="9" type="ORF">UFOPK3931_01903</name>
    <name evidence="5" type="ORF">UFOPK4189_02687</name>
</gene>
<dbReference type="Pfam" id="PF00856">
    <property type="entry name" value="SET"/>
    <property type="match status" value="1"/>
</dbReference>
<dbReference type="EMBL" id="CAFAAV010000124">
    <property type="protein sequence ID" value="CAB4824952.1"/>
    <property type="molecule type" value="Genomic_DNA"/>
</dbReference>
<reference evidence="7" key="1">
    <citation type="submission" date="2020-05" db="EMBL/GenBank/DDBJ databases">
        <authorList>
            <person name="Chiriac C."/>
            <person name="Salcher M."/>
            <person name="Ghai R."/>
            <person name="Kavagutti S V."/>
        </authorList>
    </citation>
    <scope>NUCLEOTIDE SEQUENCE</scope>
</reference>
<dbReference type="InterPro" id="IPR001214">
    <property type="entry name" value="SET_dom"/>
</dbReference>
<dbReference type="EMBL" id="CAESGF010000021">
    <property type="protein sequence ID" value="CAB4364930.1"/>
    <property type="molecule type" value="Genomic_DNA"/>
</dbReference>
<dbReference type="EMBL" id="CAFBOL010000053">
    <property type="protein sequence ID" value="CAB4997524.1"/>
    <property type="molecule type" value="Genomic_DNA"/>
</dbReference>
<evidence type="ECO:0000313" key="9">
    <source>
        <dbReference type="EMBL" id="CAB4997524.1"/>
    </source>
</evidence>
<dbReference type="PANTHER" id="PTHR12350:SF19">
    <property type="entry name" value="SET DOMAIN-CONTAINING PROTEIN"/>
    <property type="match status" value="1"/>
</dbReference>
<evidence type="ECO:0000313" key="5">
    <source>
        <dbReference type="EMBL" id="CAB4364930.1"/>
    </source>
</evidence>
<evidence type="ECO:0000256" key="1">
    <source>
        <dbReference type="ARBA" id="ARBA00022679"/>
    </source>
</evidence>
<dbReference type="GO" id="GO:0016740">
    <property type="term" value="F:transferase activity"/>
    <property type="evidence" value="ECO:0007669"/>
    <property type="project" value="UniProtKB-KW"/>
</dbReference>
<evidence type="ECO:0000313" key="8">
    <source>
        <dbReference type="EMBL" id="CAB4946704.1"/>
    </source>
</evidence>
<evidence type="ECO:0000313" key="6">
    <source>
        <dbReference type="EMBL" id="CAB4740809.1"/>
    </source>
</evidence>
<dbReference type="Gene3D" id="2.170.270.10">
    <property type="entry name" value="SET domain"/>
    <property type="match status" value="1"/>
</dbReference>
<dbReference type="InterPro" id="IPR053201">
    <property type="entry name" value="Flavunoidine_N-MTase"/>
</dbReference>
<dbReference type="EMBL" id="CAEZYF010000025">
    <property type="protein sequence ID" value="CAB4740809.1"/>
    <property type="molecule type" value="Genomic_DNA"/>
</dbReference>
<keyword evidence="1" id="KW-0808">Transferase</keyword>
<protein>
    <submittedName>
        <fullName evidence="7">Unannotated protein</fullName>
    </submittedName>
</protein>
<dbReference type="PROSITE" id="PS50868">
    <property type="entry name" value="POST_SET"/>
    <property type="match status" value="1"/>
</dbReference>
<dbReference type="SMART" id="SM00317">
    <property type="entry name" value="SET"/>
    <property type="match status" value="1"/>
</dbReference>
<dbReference type="SUPFAM" id="SSF82199">
    <property type="entry name" value="SET domain"/>
    <property type="match status" value="1"/>
</dbReference>